<evidence type="ECO:0000313" key="2">
    <source>
        <dbReference type="EMBL" id="SDE92737.1"/>
    </source>
</evidence>
<gene>
    <name evidence="2" type="ORF">SAMN05216218_102223</name>
</gene>
<dbReference type="OrthoDB" id="260782at2157"/>
<reference evidence="3" key="1">
    <citation type="submission" date="2016-10" db="EMBL/GenBank/DDBJ databases">
        <authorList>
            <person name="Varghese N."/>
            <person name="Submissions S."/>
        </authorList>
    </citation>
    <scope>NUCLEOTIDE SEQUENCE [LARGE SCALE GENOMIC DNA]</scope>
    <source>
        <strain evidence="3">IBRC-M 10760</strain>
    </source>
</reference>
<dbReference type="STRING" id="660518.SAMN05216218_102223"/>
<sequence>MARNHITDGSHRATTGPSTETVELATGGAVVYDRENKDAWIQAETTTDLTEVR</sequence>
<dbReference type="RefSeq" id="WP_175452768.1">
    <property type="nucleotide sequence ID" value="NZ_FNBK01000002.1"/>
</dbReference>
<feature type="compositionally biased region" description="Polar residues" evidence="1">
    <location>
        <begin position="12"/>
        <end position="21"/>
    </location>
</feature>
<evidence type="ECO:0000256" key="1">
    <source>
        <dbReference type="SAM" id="MobiDB-lite"/>
    </source>
</evidence>
<dbReference type="InterPro" id="IPR055755">
    <property type="entry name" value="DUF7331"/>
</dbReference>
<feature type="region of interest" description="Disordered" evidence="1">
    <location>
        <begin position="1"/>
        <end position="22"/>
    </location>
</feature>
<proteinExistence type="predicted"/>
<keyword evidence="3" id="KW-1185">Reference proteome</keyword>
<evidence type="ECO:0000313" key="3">
    <source>
        <dbReference type="Proteomes" id="UP000199076"/>
    </source>
</evidence>
<dbReference type="EMBL" id="FNBK01000002">
    <property type="protein sequence ID" value="SDE92737.1"/>
    <property type="molecule type" value="Genomic_DNA"/>
</dbReference>
<protein>
    <submittedName>
        <fullName evidence="2">Uncharacterized protein</fullName>
    </submittedName>
</protein>
<dbReference type="AlphaFoldDB" id="A0A1G7GX64"/>
<organism evidence="2 3">
    <name type="scientific">Halorientalis regularis</name>
    <dbReference type="NCBI Taxonomy" id="660518"/>
    <lineage>
        <taxon>Archaea</taxon>
        <taxon>Methanobacteriati</taxon>
        <taxon>Methanobacteriota</taxon>
        <taxon>Stenosarchaea group</taxon>
        <taxon>Halobacteria</taxon>
        <taxon>Halobacteriales</taxon>
        <taxon>Haloarculaceae</taxon>
        <taxon>Halorientalis</taxon>
    </lineage>
</organism>
<dbReference type="Proteomes" id="UP000199076">
    <property type="component" value="Unassembled WGS sequence"/>
</dbReference>
<feature type="compositionally biased region" description="Basic and acidic residues" evidence="1">
    <location>
        <begin position="1"/>
        <end position="11"/>
    </location>
</feature>
<name>A0A1G7GX64_9EURY</name>
<accession>A0A1G7GX64</accession>
<dbReference type="Pfam" id="PF24018">
    <property type="entry name" value="DUF7331"/>
    <property type="match status" value="1"/>
</dbReference>